<dbReference type="VEuPathDB" id="TriTrypDB:TRSC58_06797"/>
<dbReference type="EMBL" id="MKGL01000726">
    <property type="protein sequence ID" value="RNE96214.1"/>
    <property type="molecule type" value="Genomic_DNA"/>
</dbReference>
<organism evidence="2 3">
    <name type="scientific">Trypanosoma rangeli</name>
    <dbReference type="NCBI Taxonomy" id="5698"/>
    <lineage>
        <taxon>Eukaryota</taxon>
        <taxon>Discoba</taxon>
        <taxon>Euglenozoa</taxon>
        <taxon>Kinetoplastea</taxon>
        <taxon>Metakinetoplastina</taxon>
        <taxon>Trypanosomatida</taxon>
        <taxon>Trypanosomatidae</taxon>
        <taxon>Trypanosoma</taxon>
        <taxon>Herpetosoma</taxon>
    </lineage>
</organism>
<dbReference type="Proteomes" id="UP000283634">
    <property type="component" value="Unassembled WGS sequence"/>
</dbReference>
<reference evidence="2 3" key="1">
    <citation type="journal article" date="2018" name="BMC Genomics">
        <title>Genomic comparison of Trypanosoma conorhini and Trypanosoma rangeli to Trypanosoma cruzi strains of high and low virulence.</title>
        <authorList>
            <person name="Bradwell K.R."/>
            <person name="Koparde V.N."/>
            <person name="Matveyev A.V."/>
            <person name="Serrano M.G."/>
            <person name="Alves J.M."/>
            <person name="Parikh H."/>
            <person name="Huang B."/>
            <person name="Lee V."/>
            <person name="Espinosa-Alvarez O."/>
            <person name="Ortiz P.A."/>
            <person name="Costa-Martins A.G."/>
            <person name="Teixeira M.M."/>
            <person name="Buck G.A."/>
        </authorList>
    </citation>
    <scope>NUCLEOTIDE SEQUENCE [LARGE SCALE GENOMIC DNA]</scope>
    <source>
        <strain evidence="2 3">AM80</strain>
    </source>
</reference>
<name>A0A3R7LFF7_TRYRA</name>
<dbReference type="InterPro" id="IPR036278">
    <property type="entry name" value="Sialidase_sf"/>
</dbReference>
<evidence type="ECO:0000256" key="1">
    <source>
        <dbReference type="SAM" id="SignalP"/>
    </source>
</evidence>
<evidence type="ECO:0000313" key="3">
    <source>
        <dbReference type="Proteomes" id="UP000283634"/>
    </source>
</evidence>
<keyword evidence="3" id="KW-1185">Reference proteome</keyword>
<sequence>MSRHRFSSAALLLLFVVLICCGCGEAAYSYHAGLEASYPFGVQPSPQPVLLYSNFPVPSTDYVFRGSHLVAVGEVLVAISGALFDADVQGREMSAKLAAHISIDNGGRWTPYRFAGGDGAGAFPNLGSSYLSRDAPYGNTDPLCAFVEGYDTSGRQGTQYSRGQFVSEPNIYFARAAVSGRSHLLADIVPMENPLP</sequence>
<dbReference type="GeneID" id="40333845"/>
<feature type="signal peptide" evidence="1">
    <location>
        <begin position="1"/>
        <end position="26"/>
    </location>
</feature>
<accession>A0A3R7LFF7</accession>
<dbReference type="OrthoDB" id="250249at2759"/>
<protein>
    <submittedName>
        <fullName evidence="2">Trans-sialidase</fullName>
    </submittedName>
</protein>
<evidence type="ECO:0000313" key="2">
    <source>
        <dbReference type="EMBL" id="RNE96214.1"/>
    </source>
</evidence>
<feature type="chain" id="PRO_5018537136" evidence="1">
    <location>
        <begin position="27"/>
        <end position="196"/>
    </location>
</feature>
<dbReference type="SUPFAM" id="SSF50939">
    <property type="entry name" value="Sialidases"/>
    <property type="match status" value="1"/>
</dbReference>
<dbReference type="AlphaFoldDB" id="A0A3R7LFF7"/>
<comment type="caution">
    <text evidence="2">The sequence shown here is derived from an EMBL/GenBank/DDBJ whole genome shotgun (WGS) entry which is preliminary data.</text>
</comment>
<proteinExistence type="predicted"/>
<keyword evidence="1" id="KW-0732">Signal</keyword>
<gene>
    <name evidence="2" type="ORF">TraAM80_09912</name>
</gene>
<dbReference type="RefSeq" id="XP_029233579.1">
    <property type="nucleotide sequence ID" value="XM_029386568.1"/>
</dbReference>